<dbReference type="CDD" id="cd00303">
    <property type="entry name" value="retropepsin_like"/>
    <property type="match status" value="1"/>
</dbReference>
<dbReference type="RefSeq" id="XP_056685765.1">
    <property type="nucleotide sequence ID" value="XM_056829787.1"/>
</dbReference>
<evidence type="ECO:0000313" key="1">
    <source>
        <dbReference type="Proteomes" id="UP000813463"/>
    </source>
</evidence>
<protein>
    <recommendedName>
        <fullName evidence="3">Retroviral aspartyl protease</fullName>
    </recommendedName>
</protein>
<reference evidence="1" key="1">
    <citation type="journal article" date="2021" name="Nat. Commun.">
        <title>Genomic analyses provide insights into spinach domestication and the genetic basis of agronomic traits.</title>
        <authorList>
            <person name="Cai X."/>
            <person name="Sun X."/>
            <person name="Xu C."/>
            <person name="Sun H."/>
            <person name="Wang X."/>
            <person name="Ge C."/>
            <person name="Zhang Z."/>
            <person name="Wang Q."/>
            <person name="Fei Z."/>
            <person name="Jiao C."/>
            <person name="Wang Q."/>
        </authorList>
    </citation>
    <scope>NUCLEOTIDE SEQUENCE [LARGE SCALE GENOMIC DNA]</scope>
    <source>
        <strain evidence="1">cv. Varoflay</strain>
    </source>
</reference>
<dbReference type="PANTHER" id="PTHR33067:SF31">
    <property type="entry name" value="RNA-DIRECTED DNA POLYMERASE"/>
    <property type="match status" value="1"/>
</dbReference>
<dbReference type="InterPro" id="IPR021109">
    <property type="entry name" value="Peptidase_aspartic_dom_sf"/>
</dbReference>
<evidence type="ECO:0008006" key="3">
    <source>
        <dbReference type="Google" id="ProtNLM"/>
    </source>
</evidence>
<gene>
    <name evidence="2" type="primary">LOC130461634</name>
</gene>
<name>A0ABM3QQZ4_SPIOL</name>
<dbReference type="PANTHER" id="PTHR33067">
    <property type="entry name" value="RNA-DIRECTED DNA POLYMERASE-RELATED"/>
    <property type="match status" value="1"/>
</dbReference>
<evidence type="ECO:0000313" key="2">
    <source>
        <dbReference type="RefSeq" id="XP_056685765.1"/>
    </source>
</evidence>
<proteinExistence type="predicted"/>
<keyword evidence="1" id="KW-1185">Reference proteome</keyword>
<organism evidence="1 2">
    <name type="scientific">Spinacia oleracea</name>
    <name type="common">Spinach</name>
    <dbReference type="NCBI Taxonomy" id="3562"/>
    <lineage>
        <taxon>Eukaryota</taxon>
        <taxon>Viridiplantae</taxon>
        <taxon>Streptophyta</taxon>
        <taxon>Embryophyta</taxon>
        <taxon>Tracheophyta</taxon>
        <taxon>Spermatophyta</taxon>
        <taxon>Magnoliopsida</taxon>
        <taxon>eudicotyledons</taxon>
        <taxon>Gunneridae</taxon>
        <taxon>Pentapetalae</taxon>
        <taxon>Caryophyllales</taxon>
        <taxon>Chenopodiaceae</taxon>
        <taxon>Chenopodioideae</taxon>
        <taxon>Anserineae</taxon>
        <taxon>Spinacia</taxon>
    </lineage>
</organism>
<dbReference type="Proteomes" id="UP000813463">
    <property type="component" value="Chromosome 5"/>
</dbReference>
<accession>A0ABM3QQZ4</accession>
<dbReference type="GeneID" id="130461634"/>
<dbReference type="Gene3D" id="2.40.70.10">
    <property type="entry name" value="Acid Proteases"/>
    <property type="match status" value="1"/>
</dbReference>
<sequence>MGSFSIPCAIKNLEISNALCDLAASVSLMRYSVFTKIEVGDLIPTNITLSLADRLVKYPFGKVEDVPLRVGKFMIPVDFVVLDIDEDVHVPIILGRPLLATVGSIIDVKNGKITFKVGMDIHDMYEHLLTINVPLELAILNGEGLADVAI</sequence>
<reference evidence="2" key="2">
    <citation type="submission" date="2025-08" db="UniProtKB">
        <authorList>
            <consortium name="RefSeq"/>
        </authorList>
    </citation>
    <scope>IDENTIFICATION</scope>
    <source>
        <tissue evidence="2">Leaf</tissue>
    </source>
</reference>